<evidence type="ECO:0000313" key="1">
    <source>
        <dbReference type="EMBL" id="PLW30568.1"/>
    </source>
</evidence>
<accession>A0A2N5TYN3</accession>
<name>A0A2N5TYN3_9BASI</name>
<reference evidence="1 2" key="1">
    <citation type="submission" date="2017-11" db="EMBL/GenBank/DDBJ databases">
        <title>De novo assembly and phasing of dikaryotic genomes from two isolates of Puccinia coronata f. sp. avenae, the causal agent of oat crown rust.</title>
        <authorList>
            <person name="Miller M.E."/>
            <person name="Zhang Y."/>
            <person name="Omidvar V."/>
            <person name="Sperschneider J."/>
            <person name="Schwessinger B."/>
            <person name="Raley C."/>
            <person name="Palmer J.M."/>
            <person name="Garnica D."/>
            <person name="Upadhyaya N."/>
            <person name="Rathjen J."/>
            <person name="Taylor J.M."/>
            <person name="Park R.F."/>
            <person name="Dodds P.N."/>
            <person name="Hirsch C.D."/>
            <person name="Kianian S.F."/>
            <person name="Figueroa M."/>
        </authorList>
    </citation>
    <scope>NUCLEOTIDE SEQUENCE [LARGE SCALE GENOMIC DNA]</scope>
    <source>
        <strain evidence="1">12SD80</strain>
    </source>
</reference>
<organism evidence="1 2">
    <name type="scientific">Puccinia coronata f. sp. avenae</name>
    <dbReference type="NCBI Taxonomy" id="200324"/>
    <lineage>
        <taxon>Eukaryota</taxon>
        <taxon>Fungi</taxon>
        <taxon>Dikarya</taxon>
        <taxon>Basidiomycota</taxon>
        <taxon>Pucciniomycotina</taxon>
        <taxon>Pucciniomycetes</taxon>
        <taxon>Pucciniales</taxon>
        <taxon>Pucciniaceae</taxon>
        <taxon>Puccinia</taxon>
    </lineage>
</organism>
<gene>
    <name evidence="1" type="ORF">PCASD_21404</name>
</gene>
<dbReference type="EMBL" id="PGCI01000294">
    <property type="protein sequence ID" value="PLW30568.1"/>
    <property type="molecule type" value="Genomic_DNA"/>
</dbReference>
<evidence type="ECO:0000313" key="2">
    <source>
        <dbReference type="Proteomes" id="UP000235392"/>
    </source>
</evidence>
<sequence length="82" mass="8817">MSPETSHVNLIETFLTAGSGVTLHAILLDSESLGTIVLWGRLANGKAFAPALHLSRFGPRPLTVDVQPTEFRLNWPPGKPGN</sequence>
<protein>
    <submittedName>
        <fullName evidence="1">Uncharacterized protein</fullName>
    </submittedName>
</protein>
<dbReference type="Proteomes" id="UP000235392">
    <property type="component" value="Unassembled WGS sequence"/>
</dbReference>
<dbReference type="AlphaFoldDB" id="A0A2N5TYN3"/>
<proteinExistence type="predicted"/>
<comment type="caution">
    <text evidence="1">The sequence shown here is derived from an EMBL/GenBank/DDBJ whole genome shotgun (WGS) entry which is preliminary data.</text>
</comment>